<accession>A0AAW1KP54</accession>
<dbReference type="EMBL" id="JASPKY010000195">
    <property type="protein sequence ID" value="KAK9721772.1"/>
    <property type="molecule type" value="Genomic_DNA"/>
</dbReference>
<gene>
    <name evidence="2" type="ORF">QE152_g20726</name>
</gene>
<comment type="caution">
    <text evidence="2">The sequence shown here is derived from an EMBL/GenBank/DDBJ whole genome shotgun (WGS) entry which is preliminary data.</text>
</comment>
<dbReference type="InterPro" id="IPR004875">
    <property type="entry name" value="DDE_SF_endonuclease_dom"/>
</dbReference>
<dbReference type="GO" id="GO:0003677">
    <property type="term" value="F:DNA binding"/>
    <property type="evidence" value="ECO:0007669"/>
    <property type="project" value="TreeGrafter"/>
</dbReference>
<dbReference type="GO" id="GO:0005634">
    <property type="term" value="C:nucleus"/>
    <property type="evidence" value="ECO:0007669"/>
    <property type="project" value="TreeGrafter"/>
</dbReference>
<dbReference type="GO" id="GO:0004519">
    <property type="term" value="F:endonuclease activity"/>
    <property type="evidence" value="ECO:0007669"/>
    <property type="project" value="UniProtKB-KW"/>
</dbReference>
<dbReference type="Pfam" id="PF03184">
    <property type="entry name" value="DDE_1"/>
    <property type="match status" value="1"/>
</dbReference>
<organism evidence="2 3">
    <name type="scientific">Popillia japonica</name>
    <name type="common">Japanese beetle</name>
    <dbReference type="NCBI Taxonomy" id="7064"/>
    <lineage>
        <taxon>Eukaryota</taxon>
        <taxon>Metazoa</taxon>
        <taxon>Ecdysozoa</taxon>
        <taxon>Arthropoda</taxon>
        <taxon>Hexapoda</taxon>
        <taxon>Insecta</taxon>
        <taxon>Pterygota</taxon>
        <taxon>Neoptera</taxon>
        <taxon>Endopterygota</taxon>
        <taxon>Coleoptera</taxon>
        <taxon>Polyphaga</taxon>
        <taxon>Scarabaeiformia</taxon>
        <taxon>Scarabaeidae</taxon>
        <taxon>Rutelinae</taxon>
        <taxon>Popillia</taxon>
    </lineage>
</organism>
<keyword evidence="2" id="KW-0255">Endonuclease</keyword>
<evidence type="ECO:0000313" key="3">
    <source>
        <dbReference type="Proteomes" id="UP001458880"/>
    </source>
</evidence>
<proteinExistence type="predicted"/>
<dbReference type="Proteomes" id="UP001458880">
    <property type="component" value="Unassembled WGS sequence"/>
</dbReference>
<sequence length="163" mass="18686">MVTVPIAQIVTHFLPRKENGKVLLILDGHSSHCSDSNVLDFAVENGIILLCLPLHTTHYLQPLDQSLFKPLKTNWQKTITNWISSHIGRKVTRYQFRSLFCSTWNLAAIVRNGTSGFRACGVFPYDPQKMPEHAFKISNASKYCKMTLFGLKVLRNSNRYYLR</sequence>
<reference evidence="2 3" key="1">
    <citation type="journal article" date="2024" name="BMC Genomics">
        <title>De novo assembly and annotation of Popillia japonica's genome with initial clues to its potential as an invasive pest.</title>
        <authorList>
            <person name="Cucini C."/>
            <person name="Boschi S."/>
            <person name="Funari R."/>
            <person name="Cardaioli E."/>
            <person name="Iannotti N."/>
            <person name="Marturano G."/>
            <person name="Paoli F."/>
            <person name="Bruttini M."/>
            <person name="Carapelli A."/>
            <person name="Frati F."/>
            <person name="Nardi F."/>
        </authorList>
    </citation>
    <scope>NUCLEOTIDE SEQUENCE [LARGE SCALE GENOMIC DNA]</scope>
    <source>
        <strain evidence="2">DMR45628</strain>
    </source>
</reference>
<feature type="domain" description="DDE-1" evidence="1">
    <location>
        <begin position="14"/>
        <end position="87"/>
    </location>
</feature>
<name>A0AAW1KP54_POPJA</name>
<keyword evidence="2" id="KW-0378">Hydrolase</keyword>
<keyword evidence="2" id="KW-0540">Nuclease</keyword>
<evidence type="ECO:0000259" key="1">
    <source>
        <dbReference type="Pfam" id="PF03184"/>
    </source>
</evidence>
<protein>
    <submittedName>
        <fullName evidence="2">DDE superfamily endonuclease</fullName>
    </submittedName>
</protein>
<dbReference type="PANTHER" id="PTHR19303:SF74">
    <property type="entry name" value="POGO TRANSPOSABLE ELEMENT WITH KRAB DOMAIN"/>
    <property type="match status" value="1"/>
</dbReference>
<dbReference type="InterPro" id="IPR050863">
    <property type="entry name" value="CenT-Element_Derived"/>
</dbReference>
<keyword evidence="3" id="KW-1185">Reference proteome</keyword>
<evidence type="ECO:0000313" key="2">
    <source>
        <dbReference type="EMBL" id="KAK9721772.1"/>
    </source>
</evidence>
<dbReference type="AlphaFoldDB" id="A0AAW1KP54"/>
<dbReference type="PANTHER" id="PTHR19303">
    <property type="entry name" value="TRANSPOSON"/>
    <property type="match status" value="1"/>
</dbReference>